<dbReference type="PANTHER" id="PTHR46658:SF1">
    <property type="entry name" value="CYS OR MET METABOLISM PYRIDOXAL-PHOSPHATE-DEPENDENT ENZYME"/>
    <property type="match status" value="1"/>
</dbReference>
<dbReference type="InterPro" id="IPR015421">
    <property type="entry name" value="PyrdxlP-dep_Trfase_major"/>
</dbReference>
<dbReference type="KEGG" id="dho:Dia5BBH33_11610"/>
<dbReference type="InterPro" id="IPR009651">
    <property type="entry name" value="Met_g_lyase_put"/>
</dbReference>
<dbReference type="AlphaFoldDB" id="A0A8D5A5W9"/>
<dbReference type="PANTHER" id="PTHR46658">
    <property type="entry name" value="CYS OR MET METABOLISM PYRIDOXAL-PHOSPHATE-DEPENDENT ENZYME"/>
    <property type="match status" value="1"/>
</dbReference>
<keyword evidence="2" id="KW-1185">Reference proteome</keyword>
<dbReference type="Gene3D" id="3.40.640.10">
    <property type="entry name" value="Type I PLP-dependent aspartate aminotransferase-like (Major domain)"/>
    <property type="match status" value="1"/>
</dbReference>
<dbReference type="SUPFAM" id="SSF53383">
    <property type="entry name" value="PLP-dependent transferases"/>
    <property type="match status" value="1"/>
</dbReference>
<dbReference type="InterPro" id="IPR015424">
    <property type="entry name" value="PyrdxlP-dep_Trfase"/>
</dbReference>
<reference evidence="2" key="1">
    <citation type="submission" date="2019-05" db="EMBL/GenBank/DDBJ databases">
        <title>Complete genome sequencing of Dialister sp. strain 5BBH33.</title>
        <authorList>
            <person name="Sakamoto M."/>
            <person name="Murakami T."/>
            <person name="Mori H."/>
        </authorList>
    </citation>
    <scope>NUCLEOTIDE SEQUENCE [LARGE SCALE GENOMIC DNA]</scope>
    <source>
        <strain evidence="2">5BBH33</strain>
    </source>
</reference>
<dbReference type="EMBL" id="AP019697">
    <property type="protein sequence ID" value="BBK25226.1"/>
    <property type="molecule type" value="Genomic_DNA"/>
</dbReference>
<proteinExistence type="predicted"/>
<gene>
    <name evidence="1" type="ORF">Dia5BBH33_11610</name>
</gene>
<dbReference type="Pfam" id="PF06838">
    <property type="entry name" value="Met_gamma_lyase"/>
    <property type="match status" value="1"/>
</dbReference>
<evidence type="ECO:0000313" key="2">
    <source>
        <dbReference type="Proteomes" id="UP000320585"/>
    </source>
</evidence>
<dbReference type="Gene3D" id="3.90.1150.60">
    <property type="entry name" value="Methioning gamme-lyase, C-terminal domain"/>
    <property type="match status" value="1"/>
</dbReference>
<sequence length="418" mass="45336">MKMNEKLQQVQEEALALCAPVFDEMKEISLYNTQKVLEAFRNHHLSAYHFAPSNGYGYGDPGREELEEIWKDIFKAESALVRPQFVSGTHALATVLLALLEPGDTMVSAVGAPYDTMQSVIGISGNAPGNLKSKGVHYKEVPLKNNTYDLEAITDAVDENTKLVEIQRSRGYMLRDSLFPSDIRKIIETVKAKNPNAICFVDNCYGEFTCKEEPIELGADITAGSLIKNAGGGLAPTGAYICGREDLVELCSYVWTAPGLGAEMGSYAASYRPFFEGLFLAPHITRQAMMSAEFCAAVFKVLGFDVVPEPGHLRTDLITAITLGSEENMCSFAEAVQNWSPVDSDAVPVPGPMPGYTDPIIMAAGTFVQGSTIEMSADGPVRPPYIMYFQGGLVFEHTMLAVMGAAEKILAARGGLED</sequence>
<evidence type="ECO:0008006" key="3">
    <source>
        <dbReference type="Google" id="ProtNLM"/>
    </source>
</evidence>
<accession>A0A8D5A5W9</accession>
<protein>
    <recommendedName>
        <fullName evidence="3">Aluminum resistance protein</fullName>
    </recommendedName>
</protein>
<evidence type="ECO:0000313" key="1">
    <source>
        <dbReference type="EMBL" id="BBK25226.1"/>
    </source>
</evidence>
<name>A0A8D5A5W9_9FIRM</name>
<dbReference type="Proteomes" id="UP000320585">
    <property type="component" value="Chromosome"/>
</dbReference>
<organism evidence="1 2">
    <name type="scientific">Dialister hominis</name>
    <dbReference type="NCBI Taxonomy" id="2582419"/>
    <lineage>
        <taxon>Bacteria</taxon>
        <taxon>Bacillati</taxon>
        <taxon>Bacillota</taxon>
        <taxon>Negativicutes</taxon>
        <taxon>Veillonellales</taxon>
        <taxon>Veillonellaceae</taxon>
        <taxon>Dialister</taxon>
    </lineage>
</organism>